<accession>A0A2B9SU28</accession>
<sequence length="251" mass="27727">MEETLTLKELFQALKKRLWLIALITVITATVSAVLTFFVLTPMYDVKTQLLVNQTKSEQQIYNTTELQANVQLINTYNVIIKSPTVLDKVRKNLNLERNADELNKQISVTSAEESQIVEIVVEDKSPEMAAKIANETAKVFKAEVSKVMNVDNVNILSKAVVKENINPVKPIPALNILIGIVIGLIISIATAFVLEFSDKSIKTEVDIEKYLDLPVMGVIANIEDIPVSSSRSSRVSNQASSRVRGESIGS</sequence>
<dbReference type="InterPro" id="IPR050445">
    <property type="entry name" value="Bact_polysacc_biosynth/exp"/>
</dbReference>
<reference evidence="11 12" key="1">
    <citation type="journal article" date="2018" name="Appl. Environ. Microbiol.">
        <title>Antimicrobial susceptibility testing and tentative epidemiological cut-off values of five Bacillus species relevant for use as animal feed additives or for plant protection.</title>
        <authorList>
            <person name="Agerso Y."/>
            <person name="Stuer-Lauridsen B."/>
            <person name="Bjerre K."/>
            <person name="Jensen M.G."/>
            <person name="Johansen E."/>
            <person name="Bennedsen M."/>
            <person name="Brockmann E."/>
            <person name="Nielsen B."/>
        </authorList>
    </citation>
    <scope>NUCLEOTIDE SEQUENCE [LARGE SCALE GENOMIC DNA]</scope>
    <source>
        <strain evidence="11 12">CHCC20162</strain>
    </source>
</reference>
<evidence type="ECO:0000256" key="2">
    <source>
        <dbReference type="ARBA" id="ARBA00006683"/>
    </source>
</evidence>
<gene>
    <name evidence="11" type="ORF">C3744_12295</name>
</gene>
<keyword evidence="3" id="KW-1003">Cell membrane</keyword>
<dbReference type="InterPro" id="IPR032807">
    <property type="entry name" value="GNVR"/>
</dbReference>
<evidence type="ECO:0000256" key="5">
    <source>
        <dbReference type="ARBA" id="ARBA00022989"/>
    </source>
</evidence>
<dbReference type="GO" id="GO:0004713">
    <property type="term" value="F:protein tyrosine kinase activity"/>
    <property type="evidence" value="ECO:0007669"/>
    <property type="project" value="TreeGrafter"/>
</dbReference>
<evidence type="ECO:0000259" key="10">
    <source>
        <dbReference type="Pfam" id="PF13807"/>
    </source>
</evidence>
<keyword evidence="6 8" id="KW-0472">Membrane</keyword>
<dbReference type="EMBL" id="PQWM01000009">
    <property type="protein sequence ID" value="RDZ14671.1"/>
    <property type="molecule type" value="Genomic_DNA"/>
</dbReference>
<evidence type="ECO:0000256" key="8">
    <source>
        <dbReference type="SAM" id="Phobius"/>
    </source>
</evidence>
<feature type="transmembrane region" description="Helical" evidence="8">
    <location>
        <begin position="174"/>
        <end position="195"/>
    </location>
</feature>
<evidence type="ECO:0000313" key="11">
    <source>
        <dbReference type="EMBL" id="RDZ14671.1"/>
    </source>
</evidence>
<comment type="similarity">
    <text evidence="2">Belongs to the CpsC/CapA family.</text>
</comment>
<protein>
    <submittedName>
        <fullName evidence="11">Capsular biosynthesis protein</fullName>
    </submittedName>
</protein>
<evidence type="ECO:0000313" key="12">
    <source>
        <dbReference type="Proteomes" id="UP000256519"/>
    </source>
</evidence>
<proteinExistence type="inferred from homology"/>
<evidence type="ECO:0000259" key="9">
    <source>
        <dbReference type="Pfam" id="PF02706"/>
    </source>
</evidence>
<evidence type="ECO:0000256" key="3">
    <source>
        <dbReference type="ARBA" id="ARBA00022475"/>
    </source>
</evidence>
<evidence type="ECO:0000256" key="1">
    <source>
        <dbReference type="ARBA" id="ARBA00004651"/>
    </source>
</evidence>
<dbReference type="GO" id="GO:0005886">
    <property type="term" value="C:plasma membrane"/>
    <property type="evidence" value="ECO:0007669"/>
    <property type="project" value="UniProtKB-SubCell"/>
</dbReference>
<dbReference type="RefSeq" id="WP_098792459.1">
    <property type="nucleotide sequence ID" value="NZ_CP085431.1"/>
</dbReference>
<keyword evidence="5 8" id="KW-1133">Transmembrane helix</keyword>
<dbReference type="InterPro" id="IPR003856">
    <property type="entry name" value="LPS_length_determ_N"/>
</dbReference>
<dbReference type="PANTHER" id="PTHR32309">
    <property type="entry name" value="TYROSINE-PROTEIN KINASE"/>
    <property type="match status" value="1"/>
</dbReference>
<evidence type="ECO:0000256" key="6">
    <source>
        <dbReference type="ARBA" id="ARBA00023136"/>
    </source>
</evidence>
<comment type="caution">
    <text evidence="11">The sequence shown here is derived from an EMBL/GenBank/DDBJ whole genome shotgun (WGS) entry which is preliminary data.</text>
</comment>
<dbReference type="Pfam" id="PF02706">
    <property type="entry name" value="Wzz"/>
    <property type="match status" value="1"/>
</dbReference>
<dbReference type="PANTHER" id="PTHR32309:SF13">
    <property type="entry name" value="FERRIC ENTEROBACTIN TRANSPORT PROTEIN FEPE"/>
    <property type="match status" value="1"/>
</dbReference>
<keyword evidence="7" id="KW-0175">Coiled coil</keyword>
<dbReference type="Proteomes" id="UP000256519">
    <property type="component" value="Unassembled WGS sequence"/>
</dbReference>
<name>A0A2B9SU28_PRIMG</name>
<evidence type="ECO:0000256" key="4">
    <source>
        <dbReference type="ARBA" id="ARBA00022692"/>
    </source>
</evidence>
<evidence type="ECO:0000256" key="7">
    <source>
        <dbReference type="SAM" id="Coils"/>
    </source>
</evidence>
<feature type="domain" description="Tyrosine-protein kinase G-rich" evidence="10">
    <location>
        <begin position="143"/>
        <end position="195"/>
    </location>
</feature>
<dbReference type="Pfam" id="PF13807">
    <property type="entry name" value="GNVR"/>
    <property type="match status" value="1"/>
</dbReference>
<feature type="domain" description="Polysaccharide chain length determinant N-terminal" evidence="9">
    <location>
        <begin position="4"/>
        <end position="94"/>
    </location>
</feature>
<dbReference type="AlphaFoldDB" id="A0A2B9SU28"/>
<keyword evidence="4 8" id="KW-0812">Transmembrane</keyword>
<organism evidence="11 12">
    <name type="scientific">Priestia megaterium</name>
    <name type="common">Bacillus megaterium</name>
    <dbReference type="NCBI Taxonomy" id="1404"/>
    <lineage>
        <taxon>Bacteria</taxon>
        <taxon>Bacillati</taxon>
        <taxon>Bacillota</taxon>
        <taxon>Bacilli</taxon>
        <taxon>Bacillales</taxon>
        <taxon>Bacillaceae</taxon>
        <taxon>Priestia</taxon>
    </lineage>
</organism>
<feature type="transmembrane region" description="Helical" evidence="8">
    <location>
        <begin position="18"/>
        <end position="40"/>
    </location>
</feature>
<comment type="subcellular location">
    <subcellularLocation>
        <location evidence="1">Cell membrane</location>
        <topology evidence="1">Multi-pass membrane protein</topology>
    </subcellularLocation>
</comment>
<feature type="coiled-coil region" evidence="7">
    <location>
        <begin position="86"/>
        <end position="113"/>
    </location>
</feature>